<proteinExistence type="predicted"/>
<dbReference type="Gene3D" id="3.40.430.10">
    <property type="entry name" value="Dihydrofolate Reductase, subunit A"/>
    <property type="match status" value="1"/>
</dbReference>
<reference evidence="2 3" key="1">
    <citation type="submission" date="2015-09" db="EMBL/GenBank/DDBJ databases">
        <title>Draft genome sequence of Kouleothrix aurantiaca JCM 19913.</title>
        <authorList>
            <person name="Hemp J."/>
        </authorList>
    </citation>
    <scope>NUCLEOTIDE SEQUENCE [LARGE SCALE GENOMIC DNA]</scope>
    <source>
        <strain evidence="2 3">COM-B</strain>
    </source>
</reference>
<dbReference type="Pfam" id="PF01872">
    <property type="entry name" value="RibD_C"/>
    <property type="match status" value="1"/>
</dbReference>
<dbReference type="InterPro" id="IPR024072">
    <property type="entry name" value="DHFR-like_dom_sf"/>
</dbReference>
<dbReference type="SUPFAM" id="SSF53597">
    <property type="entry name" value="Dihydrofolate reductase-like"/>
    <property type="match status" value="1"/>
</dbReference>
<name>A0A0P9DSS6_9CHLR</name>
<dbReference type="GO" id="GO:0008703">
    <property type="term" value="F:5-amino-6-(5-phosphoribosylamino)uracil reductase activity"/>
    <property type="evidence" value="ECO:0007669"/>
    <property type="project" value="InterPro"/>
</dbReference>
<organism evidence="2 3">
    <name type="scientific">Kouleothrix aurantiaca</name>
    <dbReference type="NCBI Taxonomy" id="186479"/>
    <lineage>
        <taxon>Bacteria</taxon>
        <taxon>Bacillati</taxon>
        <taxon>Chloroflexota</taxon>
        <taxon>Chloroflexia</taxon>
        <taxon>Chloroflexales</taxon>
        <taxon>Roseiflexineae</taxon>
        <taxon>Roseiflexaceae</taxon>
        <taxon>Kouleothrix</taxon>
    </lineage>
</organism>
<protein>
    <recommendedName>
        <fullName evidence="1">Bacterial bifunctional deaminase-reductase C-terminal domain-containing protein</fullName>
    </recommendedName>
</protein>
<evidence type="ECO:0000313" key="2">
    <source>
        <dbReference type="EMBL" id="KPV53232.1"/>
    </source>
</evidence>
<evidence type="ECO:0000313" key="3">
    <source>
        <dbReference type="Proteomes" id="UP000050509"/>
    </source>
</evidence>
<sequence length="203" mass="21392">MGKLITELSVSLDGFVAGPNDGPNQPLGAGGEALFAWYQSGETPLALPGTDMVFRVSQNSADFLRPLWAAYGAMITGRRMFDIARAWGGHPPVEGPCFVVTHTPAPEWQEPGSPFVFVTDGVASAVRQAQAVAGEKNISVASASVMQQCLALGLLDEVQIDLVPVLLGGGVCLFGPGRAPVALERTHTVAAPDVTHLRYRVVK</sequence>
<feature type="domain" description="Bacterial bifunctional deaminase-reductase C-terminal" evidence="1">
    <location>
        <begin position="3"/>
        <end position="192"/>
    </location>
</feature>
<evidence type="ECO:0000259" key="1">
    <source>
        <dbReference type="Pfam" id="PF01872"/>
    </source>
</evidence>
<dbReference type="InterPro" id="IPR002734">
    <property type="entry name" value="RibDG_C"/>
</dbReference>
<dbReference type="EMBL" id="LJCR01000307">
    <property type="protein sequence ID" value="KPV53232.1"/>
    <property type="molecule type" value="Genomic_DNA"/>
</dbReference>
<accession>A0A0P9DSS6</accession>
<comment type="caution">
    <text evidence="2">The sequence shown here is derived from an EMBL/GenBank/DDBJ whole genome shotgun (WGS) entry which is preliminary data.</text>
</comment>
<dbReference type="GO" id="GO:0009231">
    <property type="term" value="P:riboflavin biosynthetic process"/>
    <property type="evidence" value="ECO:0007669"/>
    <property type="project" value="InterPro"/>
</dbReference>
<keyword evidence="3" id="KW-1185">Reference proteome</keyword>
<dbReference type="PATRIC" id="fig|186479.3.peg.6411"/>
<dbReference type="AlphaFoldDB" id="A0A0P9DSS6"/>
<dbReference type="Proteomes" id="UP000050509">
    <property type="component" value="Unassembled WGS sequence"/>
</dbReference>
<gene>
    <name evidence="2" type="ORF">SE17_10835</name>
</gene>